<dbReference type="Pfam" id="PF06897">
    <property type="entry name" value="DUF1269"/>
    <property type="match status" value="1"/>
</dbReference>
<dbReference type="InterPro" id="IPR009200">
    <property type="entry name" value="DUF1269_membrane"/>
</dbReference>
<organism evidence="2 3">
    <name type="scientific">Rothia amarae</name>
    <dbReference type="NCBI Taxonomy" id="169480"/>
    <lineage>
        <taxon>Bacteria</taxon>
        <taxon>Bacillati</taxon>
        <taxon>Actinomycetota</taxon>
        <taxon>Actinomycetes</taxon>
        <taxon>Micrococcales</taxon>
        <taxon>Micrococcaceae</taxon>
        <taxon>Rothia</taxon>
    </lineage>
</organism>
<dbReference type="KEGG" id="rama:IDM48_11515"/>
<geneLocation type="plasmid" evidence="2 3">
    <name>p2</name>
</geneLocation>
<evidence type="ECO:0000313" key="2">
    <source>
        <dbReference type="EMBL" id="QOW64948.1"/>
    </source>
</evidence>
<evidence type="ECO:0000256" key="1">
    <source>
        <dbReference type="SAM" id="MobiDB-lite"/>
    </source>
</evidence>
<keyword evidence="3" id="KW-1185">Reference proteome</keyword>
<reference evidence="2 3" key="1">
    <citation type="submission" date="2020-09" db="EMBL/GenBank/DDBJ databases">
        <title>Investigation of environmental microbe.</title>
        <authorList>
            <person name="Ou Y."/>
            <person name="Kang Q."/>
        </authorList>
    </citation>
    <scope>NUCLEOTIDE SEQUENCE [LARGE SCALE GENOMIC DNA]</scope>
    <source>
        <strain evidence="2 3">KJZ-9</strain>
        <plasmid evidence="2 3">p2</plasmid>
    </source>
</reference>
<accession>A0A7S6WWM0</accession>
<protein>
    <submittedName>
        <fullName evidence="2">DUF1269 domain-containing protein</fullName>
    </submittedName>
</protein>
<dbReference type="Proteomes" id="UP000516421">
    <property type="component" value="Plasmid p2"/>
</dbReference>
<dbReference type="AlphaFoldDB" id="A0A7S6WWM0"/>
<gene>
    <name evidence="2" type="ORF">IDM48_11515</name>
</gene>
<proteinExistence type="predicted"/>
<sequence length="200" mass="21175">MTQYAAAVTFPDNATAYQTISELRDSSLIQSITAAALVERDQNGQLRVPEGDDSVIGLGAAGGSLVGMLIGVIGGPLGMLLGVSSGALVGGLFDLNRADKAETALAEFGQAVQPGHNALVLQTDEPDTTALDGFVKGKGGTIIRRPLDEVVDELEAQQAAAEAAADAADAKLREQRREERKEKWDERVENLRKKFSRGEK</sequence>
<name>A0A7S6WWM0_9MICC</name>
<keyword evidence="2" id="KW-0614">Plasmid</keyword>
<dbReference type="EMBL" id="CP062958">
    <property type="protein sequence ID" value="QOW64948.1"/>
    <property type="molecule type" value="Genomic_DNA"/>
</dbReference>
<evidence type="ECO:0000313" key="3">
    <source>
        <dbReference type="Proteomes" id="UP000516421"/>
    </source>
</evidence>
<feature type="compositionally biased region" description="Basic and acidic residues" evidence="1">
    <location>
        <begin position="168"/>
        <end position="186"/>
    </location>
</feature>
<feature type="region of interest" description="Disordered" evidence="1">
    <location>
        <begin position="162"/>
        <end position="186"/>
    </location>
</feature>